<keyword evidence="1" id="KW-0472">Membrane</keyword>
<comment type="caution">
    <text evidence="2">The sequence shown here is derived from an EMBL/GenBank/DDBJ whole genome shotgun (WGS) entry which is preliminary data.</text>
</comment>
<feature type="transmembrane region" description="Helical" evidence="1">
    <location>
        <begin position="62"/>
        <end position="87"/>
    </location>
</feature>
<name>A0A200PMK6_MACCD</name>
<dbReference type="PANTHER" id="PTHR33133">
    <property type="entry name" value="OS08G0107100 PROTEIN-RELATED"/>
    <property type="match status" value="1"/>
</dbReference>
<evidence type="ECO:0000313" key="2">
    <source>
        <dbReference type="EMBL" id="OUZ99439.1"/>
    </source>
</evidence>
<protein>
    <submittedName>
        <fullName evidence="2">Uncharacterized protein</fullName>
    </submittedName>
</protein>
<accession>A0A200PMK6</accession>
<organism evidence="2 3">
    <name type="scientific">Macleaya cordata</name>
    <name type="common">Five-seeded plume-poppy</name>
    <name type="synonym">Bocconia cordata</name>
    <dbReference type="NCBI Taxonomy" id="56857"/>
    <lineage>
        <taxon>Eukaryota</taxon>
        <taxon>Viridiplantae</taxon>
        <taxon>Streptophyta</taxon>
        <taxon>Embryophyta</taxon>
        <taxon>Tracheophyta</taxon>
        <taxon>Spermatophyta</taxon>
        <taxon>Magnoliopsida</taxon>
        <taxon>Ranunculales</taxon>
        <taxon>Papaveraceae</taxon>
        <taxon>Papaveroideae</taxon>
        <taxon>Macleaya</taxon>
    </lineage>
</organism>
<dbReference type="EMBL" id="MVGT01004443">
    <property type="protein sequence ID" value="OUZ99439.1"/>
    <property type="molecule type" value="Genomic_DNA"/>
</dbReference>
<dbReference type="STRING" id="56857.A0A200PMK6"/>
<evidence type="ECO:0000256" key="1">
    <source>
        <dbReference type="SAM" id="Phobius"/>
    </source>
</evidence>
<dbReference type="PANTHER" id="PTHR33133:SF5">
    <property type="entry name" value="OS08G0107100 PROTEIN"/>
    <property type="match status" value="1"/>
</dbReference>
<dbReference type="AlphaFoldDB" id="A0A200PMK6"/>
<dbReference type="Proteomes" id="UP000195402">
    <property type="component" value="Unassembled WGS sequence"/>
</dbReference>
<evidence type="ECO:0000313" key="3">
    <source>
        <dbReference type="Proteomes" id="UP000195402"/>
    </source>
</evidence>
<keyword evidence="1" id="KW-0812">Transmembrane</keyword>
<sequence length="138" mass="15644">MIRPEAMITYYIVILIILAIPYVIGSVYISVVWHLARVVSVLEETYGLKAMKKSKTLIKGKIWIASAIFVMFQILISVLLMVFNMLVVHGESIGMVGRVSLGIFCFLLLTILIHFALVTQTIIYFVCKSYHDENIDKS</sequence>
<proteinExistence type="predicted"/>
<feature type="transmembrane region" description="Helical" evidence="1">
    <location>
        <begin position="99"/>
        <end position="126"/>
    </location>
</feature>
<dbReference type="OMA" id="MNICALP"/>
<keyword evidence="3" id="KW-1185">Reference proteome</keyword>
<keyword evidence="1" id="KW-1133">Transmembrane helix</keyword>
<gene>
    <name evidence="2" type="ORF">BVC80_1801g4</name>
</gene>
<reference evidence="2 3" key="1">
    <citation type="journal article" date="2017" name="Mol. Plant">
        <title>The Genome of Medicinal Plant Macleaya cordata Provides New Insights into Benzylisoquinoline Alkaloids Metabolism.</title>
        <authorList>
            <person name="Liu X."/>
            <person name="Liu Y."/>
            <person name="Huang P."/>
            <person name="Ma Y."/>
            <person name="Qing Z."/>
            <person name="Tang Q."/>
            <person name="Cao H."/>
            <person name="Cheng P."/>
            <person name="Zheng Y."/>
            <person name="Yuan Z."/>
            <person name="Zhou Y."/>
            <person name="Liu J."/>
            <person name="Tang Z."/>
            <person name="Zhuo Y."/>
            <person name="Zhang Y."/>
            <person name="Yu L."/>
            <person name="Huang J."/>
            <person name="Yang P."/>
            <person name="Peng Q."/>
            <person name="Zhang J."/>
            <person name="Jiang W."/>
            <person name="Zhang Z."/>
            <person name="Lin K."/>
            <person name="Ro D.K."/>
            <person name="Chen X."/>
            <person name="Xiong X."/>
            <person name="Shang Y."/>
            <person name="Huang S."/>
            <person name="Zeng J."/>
        </authorList>
    </citation>
    <scope>NUCLEOTIDE SEQUENCE [LARGE SCALE GENOMIC DNA]</scope>
    <source>
        <strain evidence="3">cv. BLH2017</strain>
        <tissue evidence="2">Root</tissue>
    </source>
</reference>
<dbReference type="OrthoDB" id="1908649at2759"/>
<feature type="transmembrane region" description="Helical" evidence="1">
    <location>
        <begin position="12"/>
        <end position="36"/>
    </location>
</feature>
<dbReference type="InParanoid" id="A0A200PMK6"/>